<keyword evidence="3" id="KW-1185">Reference proteome</keyword>
<evidence type="ECO:0000313" key="3">
    <source>
        <dbReference type="Proteomes" id="UP000664521"/>
    </source>
</evidence>
<evidence type="ECO:0000313" key="2">
    <source>
        <dbReference type="EMBL" id="CAF9912428.1"/>
    </source>
</evidence>
<organism evidence="2 3">
    <name type="scientific">Heterodermia speciosa</name>
    <dbReference type="NCBI Taxonomy" id="116794"/>
    <lineage>
        <taxon>Eukaryota</taxon>
        <taxon>Fungi</taxon>
        <taxon>Dikarya</taxon>
        <taxon>Ascomycota</taxon>
        <taxon>Pezizomycotina</taxon>
        <taxon>Lecanoromycetes</taxon>
        <taxon>OSLEUM clade</taxon>
        <taxon>Lecanoromycetidae</taxon>
        <taxon>Caliciales</taxon>
        <taxon>Physciaceae</taxon>
        <taxon>Heterodermia</taxon>
    </lineage>
</organism>
<dbReference type="InterPro" id="IPR012677">
    <property type="entry name" value="Nucleotide-bd_a/b_plait_sf"/>
</dbReference>
<feature type="region of interest" description="Disordered" evidence="1">
    <location>
        <begin position="347"/>
        <end position="366"/>
    </location>
</feature>
<evidence type="ECO:0000256" key="1">
    <source>
        <dbReference type="SAM" id="MobiDB-lite"/>
    </source>
</evidence>
<dbReference type="Gene3D" id="3.30.70.330">
    <property type="match status" value="1"/>
</dbReference>
<name>A0A8H3IBM3_9LECA</name>
<protein>
    <recommendedName>
        <fullName evidence="4">RRM domain-containing protein</fullName>
    </recommendedName>
</protein>
<comment type="caution">
    <text evidence="2">The sequence shown here is derived from an EMBL/GenBank/DDBJ whole genome shotgun (WGS) entry which is preliminary data.</text>
</comment>
<dbReference type="EMBL" id="CAJPDS010000011">
    <property type="protein sequence ID" value="CAF9912428.1"/>
    <property type="molecule type" value="Genomic_DNA"/>
</dbReference>
<proteinExistence type="predicted"/>
<evidence type="ECO:0008006" key="4">
    <source>
        <dbReference type="Google" id="ProtNLM"/>
    </source>
</evidence>
<feature type="region of interest" description="Disordered" evidence="1">
    <location>
        <begin position="304"/>
        <end position="330"/>
    </location>
</feature>
<dbReference type="AlphaFoldDB" id="A0A8H3IBM3"/>
<sequence>MPPNTSIPKFGADEIRRVNSLIERKLEGNGKLAVAYPFPTDAFLFLLYREAFGNDQGNGPKQMTEEEAAVPIKVGNTVTTRGTARRASLNVLNLLAISMTQSPDQKGEVDQTETEQKLFRWLKDTTPAANPPFTPAISASSPSAIQSPRSKLVSNLQAHLPMEAKAKPTEQVVHMNQPRSLHPVSQPPSVVAFQPQPTQQTNPIIINTQAVPPTVPAAAPSYHPFPYATGWNHNPHYGQAIQAFPPHAQAPLPIHAYGPWVYPMPAVLPQYYGAMPPMAPPQYAYPHAVPLVGQPIFVPNSVLRTSEGAPPPTTPVPSRLTLPPADRQATSSTWAVPKSFNIAEWAQENRPPTPPTTSATRTVQSLPFSSNVPPTIRYNYGSARMYPVTTKGAISSKLKKLTRKGTPTFRQASEPSSFPFEDGISGSPASWGVVQIANVRKLEINICQVGLALDPSNIIPYGMLRLELFDFLGPNPRILSTDLGWPIHIILDRLTGKTMDCYVEFLSVENAQAFVNDCNRPSYLNKLGDRLVTVTMSNQDALLEQIFARATNVEWRGGMPIIKESQDPFNTGFKGFLSSEELVRLIQHAEFPHRSGYTSKNLQRPYECMISILYKFPWYAANTYTIGQRNQIFAAANDLIRILLTHINRKTDMYLHQTLLEELLYAGLNAAGFSDKQRWQLCKTAEQVGQAIRLSPLAKDWPFEVLTRKLDVPEDLMNYYVDRLTKHLDRRGVRPTLNPFRTFLLPPTKGDRFAVKAKEQGELELKCVLDIYRMTLPKEEEKKEEAPGPSSGQGQ</sequence>
<reference evidence="2" key="1">
    <citation type="submission" date="2021-03" db="EMBL/GenBank/DDBJ databases">
        <authorList>
            <person name="Tagirdzhanova G."/>
        </authorList>
    </citation>
    <scope>NUCLEOTIDE SEQUENCE</scope>
</reference>
<dbReference type="OrthoDB" id="336240at2759"/>
<gene>
    <name evidence="2" type="ORF">HETSPECPRED_000936</name>
</gene>
<accession>A0A8H3IBM3</accession>
<dbReference type="Proteomes" id="UP000664521">
    <property type="component" value="Unassembled WGS sequence"/>
</dbReference>